<reference evidence="1" key="1">
    <citation type="submission" date="2017-06" db="EMBL/GenBank/DDBJ databases">
        <authorList>
            <person name="Berg J.A."/>
            <person name="Peck M.D."/>
            <person name="Grossarth S.E."/>
            <person name="Jarvis T.M."/>
            <person name="Merrill B.D."/>
            <person name="Breakwell D.P."/>
            <person name="Burnett S.H."/>
            <person name="Grose J.H."/>
        </authorList>
    </citation>
    <scope>NUCLEOTIDE SEQUENCE [LARGE SCALE GENOMIC DNA]</scope>
</reference>
<evidence type="ECO:0000313" key="2">
    <source>
        <dbReference type="Proteomes" id="UP000202061"/>
    </source>
</evidence>
<dbReference type="EMBL" id="KX098389">
    <property type="protein sequence ID" value="ANJ65136.1"/>
    <property type="molecule type" value="Genomic_DNA"/>
</dbReference>
<dbReference type="KEGG" id="vg:29065864"/>
<proteinExistence type="predicted"/>
<dbReference type="GeneID" id="29065864"/>
<keyword evidence="2" id="KW-1185">Reference proteome</keyword>
<dbReference type="RefSeq" id="YP_009286133.1">
    <property type="nucleotide sequence ID" value="NC_031062.2"/>
</dbReference>
<sequence length="70" mass="8481">MTEELYVIVALEYIYGKENRAVARHYLYHGPATFVSCEALKELLEDDEDYRWDTYYNIFTHDDYLKGKYE</sequence>
<gene>
    <name evidence="1" type="ORF">FROZEN_4</name>
</gene>
<name>A0A191ZCM2_9CAUD</name>
<dbReference type="Proteomes" id="UP000202061">
    <property type="component" value="Segment"/>
</dbReference>
<organism evidence="1 2">
    <name type="scientific">Erwinia phage vB_EamP_Frozen</name>
    <dbReference type="NCBI Taxonomy" id="1852641"/>
    <lineage>
        <taxon>Viruses</taxon>
        <taxon>Duplodnaviria</taxon>
        <taxon>Heunggongvirae</taxon>
        <taxon>Uroviricota</taxon>
        <taxon>Caudoviricetes</taxon>
        <taxon>Schitoviridae</taxon>
        <taxon>Erskinevirinae</taxon>
        <taxon>Johnsonvirus</taxon>
        <taxon>Johnsonvirus frozen</taxon>
    </lineage>
</organism>
<protein>
    <submittedName>
        <fullName evidence="1">Uncharacterized protein</fullName>
    </submittedName>
</protein>
<accession>A0A191ZCM2</accession>
<evidence type="ECO:0000313" key="1">
    <source>
        <dbReference type="EMBL" id="ANJ65136.1"/>
    </source>
</evidence>